<dbReference type="HOGENOM" id="CLU_1412434_0_0_2"/>
<dbReference type="EMBL" id="CP009961">
    <property type="protein sequence ID" value="AKG38570.1"/>
    <property type="molecule type" value="Genomic_DNA"/>
</dbReference>
<protein>
    <recommendedName>
        <fullName evidence="3">YTH domain-containing protein</fullName>
    </recommendedName>
</protein>
<dbReference type="PATRIC" id="fig|1550241.5.peg.789"/>
<gene>
    <name evidence="1" type="ORF">MA03_03710</name>
</gene>
<accession>A0A0F7FH77</accession>
<dbReference type="GeneID" id="25401307"/>
<dbReference type="RefSeq" id="WP_052883990.1">
    <property type="nucleotide sequence ID" value="NZ_CP009961.1"/>
</dbReference>
<reference evidence="1 2" key="1">
    <citation type="journal article" date="2015" name="Stand. Genomic Sci.">
        <title>Complete genome sequence of and proposal of Thermofilum uzonense sp. nov. a novel hyperthermophilic crenarchaeon and emended description of the genus Thermofilum.</title>
        <authorList>
            <person name="Toshchakov S.V."/>
            <person name="Korzhenkov A.A."/>
            <person name="Samarov N.I."/>
            <person name="Mazunin I.O."/>
            <person name="Mozhey O.I."/>
            <person name="Shmyr I.S."/>
            <person name="Derbikova K.S."/>
            <person name="Taranov E.A."/>
            <person name="Dominova I.N."/>
            <person name="Bonch-Osmolovskaya E.A."/>
            <person name="Patrushev M.V."/>
            <person name="Podosokorskaya O.A."/>
            <person name="Kublanov I.V."/>
        </authorList>
    </citation>
    <scope>NUCLEOTIDE SEQUENCE [LARGE SCALE GENOMIC DNA]</scope>
    <source>
        <strain evidence="1 2">1807-2</strain>
    </source>
</reference>
<evidence type="ECO:0008006" key="3">
    <source>
        <dbReference type="Google" id="ProtNLM"/>
    </source>
</evidence>
<sequence>MVFVNSTKPSRLLRHWLQNIDETVDEAELWVSSGKPEHWQWSLKYSEYVENGYTYWGTRLNISSLRDFCGEIKNVHAASLNKMLEELMHGKKPQIVLFYVSETGIVGAGLVTSFEFDFSNLFWPEEKSSGDVEFPFRFKMKILWLSPFDEKGGDEELTRLLKNYVRSSLQHVKDEKVVKKVKRLLKERIKEV</sequence>
<dbReference type="OrthoDB" id="9837at2157"/>
<dbReference type="STRING" id="1550241.MA03_03710"/>
<proteinExistence type="predicted"/>
<evidence type="ECO:0000313" key="1">
    <source>
        <dbReference type="EMBL" id="AKG38570.1"/>
    </source>
</evidence>
<keyword evidence="2" id="KW-1185">Reference proteome</keyword>
<dbReference type="Proteomes" id="UP000067434">
    <property type="component" value="Chromosome"/>
</dbReference>
<name>A0A0F7FH77_9CREN</name>
<dbReference type="AlphaFoldDB" id="A0A0F7FH77"/>
<dbReference type="KEGG" id="thf:MA03_03710"/>
<evidence type="ECO:0000313" key="2">
    <source>
        <dbReference type="Proteomes" id="UP000067434"/>
    </source>
</evidence>
<organism evidence="1 2">
    <name type="scientific">Infirmifilum uzonense</name>
    <dbReference type="NCBI Taxonomy" id="1550241"/>
    <lineage>
        <taxon>Archaea</taxon>
        <taxon>Thermoproteota</taxon>
        <taxon>Thermoprotei</taxon>
        <taxon>Thermofilales</taxon>
        <taxon>Thermofilaceae</taxon>
        <taxon>Infirmifilum</taxon>
    </lineage>
</organism>